<evidence type="ECO:0000313" key="1">
    <source>
        <dbReference type="EMBL" id="KAH3849059.1"/>
    </source>
</evidence>
<proteinExistence type="predicted"/>
<accession>A0A9D4QZ91</accession>
<comment type="caution">
    <text evidence="1">The sequence shown here is derived from an EMBL/GenBank/DDBJ whole genome shotgun (WGS) entry which is preliminary data.</text>
</comment>
<dbReference type="EMBL" id="JAIWYP010000003">
    <property type="protein sequence ID" value="KAH3849059.1"/>
    <property type="molecule type" value="Genomic_DNA"/>
</dbReference>
<evidence type="ECO:0000313" key="2">
    <source>
        <dbReference type="Proteomes" id="UP000828390"/>
    </source>
</evidence>
<reference evidence="1" key="2">
    <citation type="submission" date="2020-11" db="EMBL/GenBank/DDBJ databases">
        <authorList>
            <person name="McCartney M.A."/>
            <person name="Auch B."/>
            <person name="Kono T."/>
            <person name="Mallez S."/>
            <person name="Becker A."/>
            <person name="Gohl D.M."/>
            <person name="Silverstein K.A.T."/>
            <person name="Koren S."/>
            <person name="Bechman K.B."/>
            <person name="Herman A."/>
            <person name="Abrahante J.E."/>
            <person name="Garbe J."/>
        </authorList>
    </citation>
    <scope>NUCLEOTIDE SEQUENCE</scope>
    <source>
        <strain evidence="1">Duluth1</strain>
        <tissue evidence="1">Whole animal</tissue>
    </source>
</reference>
<dbReference type="AlphaFoldDB" id="A0A9D4QZ91"/>
<gene>
    <name evidence="1" type="ORF">DPMN_091448</name>
</gene>
<keyword evidence="2" id="KW-1185">Reference proteome</keyword>
<dbReference type="Proteomes" id="UP000828390">
    <property type="component" value="Unassembled WGS sequence"/>
</dbReference>
<name>A0A9D4QZ91_DREPO</name>
<sequence>MDYSGSLSSLYGLQRVITLSVWTTAGDFPVRMDYRGSLSSLNGLHTCIVIAMPVDYRG</sequence>
<organism evidence="1 2">
    <name type="scientific">Dreissena polymorpha</name>
    <name type="common">Zebra mussel</name>
    <name type="synonym">Mytilus polymorpha</name>
    <dbReference type="NCBI Taxonomy" id="45954"/>
    <lineage>
        <taxon>Eukaryota</taxon>
        <taxon>Metazoa</taxon>
        <taxon>Spiralia</taxon>
        <taxon>Lophotrochozoa</taxon>
        <taxon>Mollusca</taxon>
        <taxon>Bivalvia</taxon>
        <taxon>Autobranchia</taxon>
        <taxon>Heteroconchia</taxon>
        <taxon>Euheterodonta</taxon>
        <taxon>Imparidentia</taxon>
        <taxon>Neoheterodontei</taxon>
        <taxon>Myida</taxon>
        <taxon>Dreissenoidea</taxon>
        <taxon>Dreissenidae</taxon>
        <taxon>Dreissena</taxon>
    </lineage>
</organism>
<protein>
    <submittedName>
        <fullName evidence="1">Uncharacterized protein</fullName>
    </submittedName>
</protein>
<reference evidence="1" key="1">
    <citation type="journal article" date="2019" name="bioRxiv">
        <title>The Genome of the Zebra Mussel, Dreissena polymorpha: A Resource for Invasive Species Research.</title>
        <authorList>
            <person name="McCartney M.A."/>
            <person name="Auch B."/>
            <person name="Kono T."/>
            <person name="Mallez S."/>
            <person name="Zhang Y."/>
            <person name="Obille A."/>
            <person name="Becker A."/>
            <person name="Abrahante J.E."/>
            <person name="Garbe J."/>
            <person name="Badalamenti J.P."/>
            <person name="Herman A."/>
            <person name="Mangelson H."/>
            <person name="Liachko I."/>
            <person name="Sullivan S."/>
            <person name="Sone E.D."/>
            <person name="Koren S."/>
            <person name="Silverstein K.A.T."/>
            <person name="Beckman K.B."/>
            <person name="Gohl D.M."/>
        </authorList>
    </citation>
    <scope>NUCLEOTIDE SEQUENCE</scope>
    <source>
        <strain evidence="1">Duluth1</strain>
        <tissue evidence="1">Whole animal</tissue>
    </source>
</reference>